<accession>X1N354</accession>
<gene>
    <name evidence="1" type="ORF">S06H3_27482</name>
</gene>
<evidence type="ECO:0000313" key="1">
    <source>
        <dbReference type="EMBL" id="GAI21300.1"/>
    </source>
</evidence>
<organism evidence="1">
    <name type="scientific">marine sediment metagenome</name>
    <dbReference type="NCBI Taxonomy" id="412755"/>
    <lineage>
        <taxon>unclassified sequences</taxon>
        <taxon>metagenomes</taxon>
        <taxon>ecological metagenomes</taxon>
    </lineage>
</organism>
<feature type="non-terminal residue" evidence="1">
    <location>
        <position position="1"/>
    </location>
</feature>
<name>X1N354_9ZZZZ</name>
<sequence length="68" mass="7719">ESFPLVVRKSGRKLIPTFPVTLREGDRFILVQEVTGTQVPEGNTWIVEGYHWGAEGPLIPQHKVIKHE</sequence>
<comment type="caution">
    <text evidence="1">The sequence shown here is derived from an EMBL/GenBank/DDBJ whole genome shotgun (WGS) entry which is preliminary data.</text>
</comment>
<dbReference type="AlphaFoldDB" id="X1N354"/>
<reference evidence="1" key="1">
    <citation type="journal article" date="2014" name="Front. Microbiol.">
        <title>High frequency of phylogenetically diverse reductive dehalogenase-homologous genes in deep subseafloor sedimentary metagenomes.</title>
        <authorList>
            <person name="Kawai M."/>
            <person name="Futagami T."/>
            <person name="Toyoda A."/>
            <person name="Takaki Y."/>
            <person name="Nishi S."/>
            <person name="Hori S."/>
            <person name="Arai W."/>
            <person name="Tsubouchi T."/>
            <person name="Morono Y."/>
            <person name="Uchiyama I."/>
            <person name="Ito T."/>
            <person name="Fujiyama A."/>
            <person name="Inagaki F."/>
            <person name="Takami H."/>
        </authorList>
    </citation>
    <scope>NUCLEOTIDE SEQUENCE</scope>
    <source>
        <strain evidence="1">Expedition CK06-06</strain>
    </source>
</reference>
<proteinExistence type="predicted"/>
<protein>
    <submittedName>
        <fullName evidence="1">Uncharacterized protein</fullName>
    </submittedName>
</protein>
<dbReference type="EMBL" id="BARV01015947">
    <property type="protein sequence ID" value="GAI21300.1"/>
    <property type="molecule type" value="Genomic_DNA"/>
</dbReference>